<dbReference type="GO" id="GO:0035516">
    <property type="term" value="F:broad specificity oxidative DNA demethylase activity"/>
    <property type="evidence" value="ECO:0007669"/>
    <property type="project" value="TreeGrafter"/>
</dbReference>
<evidence type="ECO:0000256" key="2">
    <source>
        <dbReference type="ARBA" id="ARBA00022964"/>
    </source>
</evidence>
<gene>
    <name evidence="7" type="primary">ALKBH1</name>
    <name evidence="7" type="ORF">Tcan_18440</name>
</gene>
<evidence type="ECO:0000313" key="7">
    <source>
        <dbReference type="EMBL" id="KHN80921.1"/>
    </source>
</evidence>
<evidence type="ECO:0000256" key="1">
    <source>
        <dbReference type="ARBA" id="ARBA00022723"/>
    </source>
</evidence>
<dbReference type="OMA" id="HAIPCIG"/>
<dbReference type="Proteomes" id="UP000031036">
    <property type="component" value="Unassembled WGS sequence"/>
</dbReference>
<dbReference type="InterPro" id="IPR027450">
    <property type="entry name" value="AlkB-like"/>
</dbReference>
<name>A0A0B2VBM6_TOXCA</name>
<dbReference type="GO" id="GO:0005634">
    <property type="term" value="C:nucleus"/>
    <property type="evidence" value="ECO:0007669"/>
    <property type="project" value="TreeGrafter"/>
</dbReference>
<dbReference type="GO" id="GO:0035515">
    <property type="term" value="F:oxidative RNA demethylase activity"/>
    <property type="evidence" value="ECO:0007669"/>
    <property type="project" value="TreeGrafter"/>
</dbReference>
<feature type="binding site" evidence="5">
    <location>
        <position position="350"/>
    </location>
    <ligand>
        <name>Fe cation</name>
        <dbReference type="ChEBI" id="CHEBI:24875"/>
        <note>catalytic</note>
    </ligand>
</feature>
<dbReference type="SUPFAM" id="SSF51197">
    <property type="entry name" value="Clavaminate synthase-like"/>
    <property type="match status" value="1"/>
</dbReference>
<keyword evidence="3" id="KW-0560">Oxidoreductase</keyword>
<evidence type="ECO:0000256" key="3">
    <source>
        <dbReference type="ARBA" id="ARBA00023002"/>
    </source>
</evidence>
<dbReference type="Pfam" id="PF13532">
    <property type="entry name" value="2OG-FeII_Oxy_2"/>
    <property type="match status" value="1"/>
</dbReference>
<evidence type="ECO:0000313" key="8">
    <source>
        <dbReference type="Proteomes" id="UP000031036"/>
    </source>
</evidence>
<protein>
    <submittedName>
        <fullName evidence="7">Alkylated DNA repair protein alkB-like protein 1</fullName>
    </submittedName>
</protein>
<dbReference type="EMBL" id="JPKZ01001640">
    <property type="protein sequence ID" value="KHN80921.1"/>
    <property type="molecule type" value="Genomic_DNA"/>
</dbReference>
<evidence type="ECO:0000259" key="6">
    <source>
        <dbReference type="PROSITE" id="PS51471"/>
    </source>
</evidence>
<dbReference type="GO" id="GO:0035513">
    <property type="term" value="P:oxidative RNA demethylation"/>
    <property type="evidence" value="ECO:0007669"/>
    <property type="project" value="TreeGrafter"/>
</dbReference>
<dbReference type="GO" id="GO:0008198">
    <property type="term" value="F:ferrous iron binding"/>
    <property type="evidence" value="ECO:0007669"/>
    <property type="project" value="TreeGrafter"/>
</dbReference>
<keyword evidence="2" id="KW-0223">Dioxygenase</keyword>
<keyword evidence="4 5" id="KW-0408">Iron</keyword>
<comment type="caution">
    <text evidence="7">The sequence shown here is derived from an EMBL/GenBank/DDBJ whole genome shotgun (WGS) entry which is preliminary data.</text>
</comment>
<dbReference type="PANTHER" id="PTHR16557">
    <property type="entry name" value="ALKYLATED DNA REPAIR PROTEIN ALKB-RELATED"/>
    <property type="match status" value="1"/>
</dbReference>
<reference evidence="7 8" key="1">
    <citation type="submission" date="2014-11" db="EMBL/GenBank/DDBJ databases">
        <title>Genetic blueprint of the zoonotic pathogen Toxocara canis.</title>
        <authorList>
            <person name="Zhu X.-Q."/>
            <person name="Korhonen P.K."/>
            <person name="Cai H."/>
            <person name="Young N.D."/>
            <person name="Nejsum P."/>
            <person name="von Samson-Himmelstjerna G."/>
            <person name="Boag P.R."/>
            <person name="Tan P."/>
            <person name="Li Q."/>
            <person name="Min J."/>
            <person name="Yang Y."/>
            <person name="Wang X."/>
            <person name="Fang X."/>
            <person name="Hall R.S."/>
            <person name="Hofmann A."/>
            <person name="Sternberg P.W."/>
            <person name="Jex A.R."/>
            <person name="Gasser R.B."/>
        </authorList>
    </citation>
    <scope>NUCLEOTIDE SEQUENCE [LARGE SCALE GENOMIC DNA]</scope>
    <source>
        <strain evidence="7">PN_DK_2014</strain>
    </source>
</reference>
<dbReference type="PROSITE" id="PS51471">
    <property type="entry name" value="FE2OG_OXY"/>
    <property type="match status" value="1"/>
</dbReference>
<organism evidence="7 8">
    <name type="scientific">Toxocara canis</name>
    <name type="common">Canine roundworm</name>
    <dbReference type="NCBI Taxonomy" id="6265"/>
    <lineage>
        <taxon>Eukaryota</taxon>
        <taxon>Metazoa</taxon>
        <taxon>Ecdysozoa</taxon>
        <taxon>Nematoda</taxon>
        <taxon>Chromadorea</taxon>
        <taxon>Rhabditida</taxon>
        <taxon>Spirurina</taxon>
        <taxon>Ascaridomorpha</taxon>
        <taxon>Ascaridoidea</taxon>
        <taxon>Toxocaridae</taxon>
        <taxon>Toxocara</taxon>
    </lineage>
</organism>
<dbReference type="InterPro" id="IPR005123">
    <property type="entry name" value="Oxoglu/Fe-dep_dioxygenase_dom"/>
</dbReference>
<dbReference type="OrthoDB" id="6614653at2759"/>
<dbReference type="AlphaFoldDB" id="A0A0B2VBM6"/>
<feature type="domain" description="Fe2OG dioxygenase" evidence="6">
    <location>
        <begin position="276"/>
        <end position="388"/>
    </location>
</feature>
<sequence length="390" mass="43583">MLSRITIIPFRNSNLNWPKANQSFYINIKQFTMSVCAGLPNTADNSCSSKTAPLDAHANGNLANKSNSDSVSRRDSSTCLDSLPINVAERNHKWGSIEDTYSRRSCSPPDSVFKRAFKFYKKRCPPPDLSNVIEFRATPLAKGVERAALKVVESVSSEAIRAVGLKPLSEWKLFTMIHRQGLFVLSDIFEPSKHLEWIARCLNVYPEAPNRNNVLLHISDASKIFVNHANKLRWATLGYHYDWATKVYPSSGDPLPEELVSVADLISHVLGIGPMQADAAIVNYYPPKSALSPHIDRSERFLARPLISLSFGQSAVYLSGGTSLDDHVDALFLHSGDVLVMHGDQRLVYHAVPCIQKTLNFEANAQFSEQIVHYANNNRINVTIRQVDRH</sequence>
<dbReference type="GO" id="GO:0005737">
    <property type="term" value="C:cytoplasm"/>
    <property type="evidence" value="ECO:0007669"/>
    <property type="project" value="TreeGrafter"/>
</dbReference>
<dbReference type="STRING" id="6265.A0A0B2VBM6"/>
<keyword evidence="1 5" id="KW-0479">Metal-binding</keyword>
<keyword evidence="8" id="KW-1185">Reference proteome</keyword>
<dbReference type="InterPro" id="IPR037151">
    <property type="entry name" value="AlkB-like_sf"/>
</dbReference>
<dbReference type="Gene3D" id="2.60.120.590">
    <property type="entry name" value="Alpha-ketoglutarate-dependent dioxygenase AlkB-like"/>
    <property type="match status" value="1"/>
</dbReference>
<accession>A0A0B2VBM6</accession>
<dbReference type="PANTHER" id="PTHR16557:SF2">
    <property type="entry name" value="NUCLEIC ACID DIOXYGENASE ALKBH1"/>
    <property type="match status" value="1"/>
</dbReference>
<proteinExistence type="predicted"/>
<feature type="binding site" evidence="5">
    <location>
        <position position="294"/>
    </location>
    <ligand>
        <name>Fe cation</name>
        <dbReference type="ChEBI" id="CHEBI:24875"/>
        <note>catalytic</note>
    </ligand>
</feature>
<evidence type="ECO:0000256" key="5">
    <source>
        <dbReference type="PIRSR" id="PIRSR604574-2"/>
    </source>
</evidence>
<comment type="cofactor">
    <cofactor evidence="5">
        <name>Fe(2+)</name>
        <dbReference type="ChEBI" id="CHEBI:29033"/>
    </cofactor>
    <text evidence="5">Binds 1 Fe(2+) ion per subunit.</text>
</comment>
<dbReference type="InterPro" id="IPR004574">
    <property type="entry name" value="Alkb"/>
</dbReference>
<feature type="binding site" evidence="5">
    <location>
        <position position="296"/>
    </location>
    <ligand>
        <name>Fe cation</name>
        <dbReference type="ChEBI" id="CHEBI:24875"/>
        <note>catalytic</note>
    </ligand>
</feature>
<evidence type="ECO:0000256" key="4">
    <source>
        <dbReference type="ARBA" id="ARBA00023004"/>
    </source>
</evidence>